<name>A0A8J6E6V3_ELECQ</name>
<dbReference type="Proteomes" id="UP000770717">
    <property type="component" value="Unassembled WGS sequence"/>
</dbReference>
<gene>
    <name evidence="1" type="ORF">GDO78_014285</name>
</gene>
<comment type="caution">
    <text evidence="1">The sequence shown here is derived from an EMBL/GenBank/DDBJ whole genome shotgun (WGS) entry which is preliminary data.</text>
</comment>
<proteinExistence type="predicted"/>
<keyword evidence="2" id="KW-1185">Reference proteome</keyword>
<accession>A0A8J6E6V3</accession>
<reference evidence="1" key="1">
    <citation type="thesis" date="2020" institute="ProQuest LLC" country="789 East Eisenhower Parkway, Ann Arbor, MI, USA">
        <title>Comparative Genomics and Chromosome Evolution.</title>
        <authorList>
            <person name="Mudd A.B."/>
        </authorList>
    </citation>
    <scope>NUCLEOTIDE SEQUENCE</scope>
    <source>
        <strain evidence="1">HN-11 Male</strain>
        <tissue evidence="1">Kidney and liver</tissue>
    </source>
</reference>
<dbReference type="AlphaFoldDB" id="A0A8J6E6V3"/>
<evidence type="ECO:0000313" key="1">
    <source>
        <dbReference type="EMBL" id="KAG9462354.1"/>
    </source>
</evidence>
<dbReference type="EMBL" id="WNTK01011817">
    <property type="protein sequence ID" value="KAG9462354.1"/>
    <property type="molecule type" value="Genomic_DNA"/>
</dbReference>
<sequence length="80" mass="9008">MDAGRTPHKNRACSDFSSASGNCNLFTRVCRKNSFSIVHYERYSLQNRGANADYGFGNANLFVCKRPNTHPVSSKVLKMY</sequence>
<organism evidence="1 2">
    <name type="scientific">Eleutherodactylus coqui</name>
    <name type="common">Puerto Rican coqui</name>
    <dbReference type="NCBI Taxonomy" id="57060"/>
    <lineage>
        <taxon>Eukaryota</taxon>
        <taxon>Metazoa</taxon>
        <taxon>Chordata</taxon>
        <taxon>Craniata</taxon>
        <taxon>Vertebrata</taxon>
        <taxon>Euteleostomi</taxon>
        <taxon>Amphibia</taxon>
        <taxon>Batrachia</taxon>
        <taxon>Anura</taxon>
        <taxon>Neobatrachia</taxon>
        <taxon>Hyloidea</taxon>
        <taxon>Eleutherodactylidae</taxon>
        <taxon>Eleutherodactylinae</taxon>
        <taxon>Eleutherodactylus</taxon>
        <taxon>Eleutherodactylus</taxon>
    </lineage>
</organism>
<evidence type="ECO:0000313" key="2">
    <source>
        <dbReference type="Proteomes" id="UP000770717"/>
    </source>
</evidence>
<protein>
    <submittedName>
        <fullName evidence="1">Uncharacterized protein</fullName>
    </submittedName>
</protein>